<evidence type="ECO:0000313" key="8">
    <source>
        <dbReference type="EMBL" id="QDO90285.1"/>
    </source>
</evidence>
<proteinExistence type="predicted"/>
<feature type="transmembrane region" description="Helical" evidence="6">
    <location>
        <begin position="20"/>
        <end position="42"/>
    </location>
</feature>
<reference evidence="8 9" key="1">
    <citation type="submission" date="2019-07" db="EMBL/GenBank/DDBJ databases">
        <title>complete genome sequencing of Ornithinimicrobium sp. H23M54.</title>
        <authorList>
            <person name="Bae J.-W."/>
            <person name="Lee S.-Y."/>
        </authorList>
    </citation>
    <scope>NUCLEOTIDE SEQUENCE [LARGE SCALE GENOMIC DNA]</scope>
    <source>
        <strain evidence="8 9">H23M54</strain>
    </source>
</reference>
<protein>
    <submittedName>
        <fullName evidence="8">RDD family protein</fullName>
    </submittedName>
</protein>
<feature type="transmembrane region" description="Helical" evidence="6">
    <location>
        <begin position="54"/>
        <end position="76"/>
    </location>
</feature>
<dbReference type="EMBL" id="CP041616">
    <property type="protein sequence ID" value="QDO90285.1"/>
    <property type="molecule type" value="Genomic_DNA"/>
</dbReference>
<dbReference type="OrthoDB" id="4555857at2"/>
<feature type="domain" description="RDD" evidence="7">
    <location>
        <begin position="10"/>
        <end position="161"/>
    </location>
</feature>
<dbReference type="InterPro" id="IPR051791">
    <property type="entry name" value="Pra-immunoreactive"/>
</dbReference>
<evidence type="ECO:0000256" key="4">
    <source>
        <dbReference type="ARBA" id="ARBA00022989"/>
    </source>
</evidence>
<dbReference type="KEGG" id="orz:FNH13_07905"/>
<sequence>MASGVGQPGNLTDRFLAKLIDFVILVVVNMILVSFLIVGVLMNSSGGMYGLGGGSFLVGVVSSVLIAAIYLGYFAFMESSRGQTIGKMAMKLQTRGQGGGNPTMEEALKRNAWVGLSVLGIIPLVGGIVAGLAQLAAMILIAVGINGDAVGRRGWHDQFAGTQVIKIG</sequence>
<organism evidence="8 9">
    <name type="scientific">Ornithinimicrobium ciconiae</name>
    <dbReference type="NCBI Taxonomy" id="2594265"/>
    <lineage>
        <taxon>Bacteria</taxon>
        <taxon>Bacillati</taxon>
        <taxon>Actinomycetota</taxon>
        <taxon>Actinomycetes</taxon>
        <taxon>Micrococcales</taxon>
        <taxon>Ornithinimicrobiaceae</taxon>
        <taxon>Ornithinimicrobium</taxon>
    </lineage>
</organism>
<evidence type="ECO:0000256" key="2">
    <source>
        <dbReference type="ARBA" id="ARBA00022475"/>
    </source>
</evidence>
<evidence type="ECO:0000259" key="7">
    <source>
        <dbReference type="Pfam" id="PF06271"/>
    </source>
</evidence>
<keyword evidence="4 6" id="KW-1133">Transmembrane helix</keyword>
<keyword evidence="2" id="KW-1003">Cell membrane</keyword>
<feature type="transmembrane region" description="Helical" evidence="6">
    <location>
        <begin position="112"/>
        <end position="145"/>
    </location>
</feature>
<name>A0A516GFI8_9MICO</name>
<dbReference type="GO" id="GO:0005886">
    <property type="term" value="C:plasma membrane"/>
    <property type="evidence" value="ECO:0007669"/>
    <property type="project" value="UniProtKB-SubCell"/>
</dbReference>
<comment type="subcellular location">
    <subcellularLocation>
        <location evidence="1">Cell membrane</location>
        <topology evidence="1">Multi-pass membrane protein</topology>
    </subcellularLocation>
</comment>
<dbReference type="Proteomes" id="UP000315395">
    <property type="component" value="Chromosome"/>
</dbReference>
<keyword evidence="5 6" id="KW-0472">Membrane</keyword>
<dbReference type="PANTHER" id="PTHR36115">
    <property type="entry name" value="PROLINE-RICH ANTIGEN HOMOLOG-RELATED"/>
    <property type="match status" value="1"/>
</dbReference>
<keyword evidence="3 6" id="KW-0812">Transmembrane</keyword>
<gene>
    <name evidence="8" type="ORF">FNH13_07905</name>
</gene>
<accession>A0A516GFI8</accession>
<dbReference type="PANTHER" id="PTHR36115:SF4">
    <property type="entry name" value="MEMBRANE PROTEIN"/>
    <property type="match status" value="1"/>
</dbReference>
<evidence type="ECO:0000256" key="5">
    <source>
        <dbReference type="ARBA" id="ARBA00023136"/>
    </source>
</evidence>
<evidence type="ECO:0000313" key="9">
    <source>
        <dbReference type="Proteomes" id="UP000315395"/>
    </source>
</evidence>
<evidence type="ECO:0000256" key="1">
    <source>
        <dbReference type="ARBA" id="ARBA00004651"/>
    </source>
</evidence>
<evidence type="ECO:0000256" key="6">
    <source>
        <dbReference type="SAM" id="Phobius"/>
    </source>
</evidence>
<keyword evidence="9" id="KW-1185">Reference proteome</keyword>
<evidence type="ECO:0000256" key="3">
    <source>
        <dbReference type="ARBA" id="ARBA00022692"/>
    </source>
</evidence>
<dbReference type="Pfam" id="PF06271">
    <property type="entry name" value="RDD"/>
    <property type="match status" value="1"/>
</dbReference>
<dbReference type="InterPro" id="IPR010432">
    <property type="entry name" value="RDD"/>
</dbReference>
<dbReference type="AlphaFoldDB" id="A0A516GFI8"/>